<proteinExistence type="predicted"/>
<organism evidence="1">
    <name type="scientific">Salmonella enterica</name>
    <name type="common">Salmonella choleraesuis</name>
    <dbReference type="NCBI Taxonomy" id="28901"/>
    <lineage>
        <taxon>Bacteria</taxon>
        <taxon>Pseudomonadati</taxon>
        <taxon>Pseudomonadota</taxon>
        <taxon>Gammaproteobacteria</taxon>
        <taxon>Enterobacterales</taxon>
        <taxon>Enterobacteriaceae</taxon>
        <taxon>Salmonella</taxon>
    </lineage>
</organism>
<name>A0A5U0QV89_SALER</name>
<gene>
    <name evidence="1" type="ORF">DO374_23070</name>
</gene>
<reference evidence="1" key="1">
    <citation type="submission" date="2018-06" db="EMBL/GenBank/DDBJ databases">
        <authorList>
            <consortium name="PulseNet: The National Subtyping Network for Foodborne Disease Surveillance"/>
            <person name="Tarr C.L."/>
            <person name="Trees E."/>
            <person name="Katz L.S."/>
            <person name="Carleton-Romer H.A."/>
            <person name="Stroika S."/>
            <person name="Kucerova Z."/>
            <person name="Roache K.F."/>
            <person name="Sabol A.L."/>
            <person name="Besser J."/>
            <person name="Gerner-Smidt P."/>
        </authorList>
    </citation>
    <scope>NUCLEOTIDE SEQUENCE</scope>
    <source>
        <strain evidence="1">PNUSAS037973</strain>
    </source>
</reference>
<evidence type="ECO:0000313" key="1">
    <source>
        <dbReference type="EMBL" id="EBO4967375.1"/>
    </source>
</evidence>
<comment type="caution">
    <text evidence="1">The sequence shown here is derived from an EMBL/GenBank/DDBJ whole genome shotgun (WGS) entry which is preliminary data.</text>
</comment>
<dbReference type="AlphaFoldDB" id="A0A5U0QV89"/>
<protein>
    <submittedName>
        <fullName evidence="1">Uncharacterized protein</fullName>
    </submittedName>
</protein>
<sequence length="34" mass="3989">MNMGFEGQPYENVWFRTPKPLLSRHSGDFQTLFG</sequence>
<dbReference type="EMBL" id="AAGIRW010000140">
    <property type="protein sequence ID" value="EBO4967375.1"/>
    <property type="molecule type" value="Genomic_DNA"/>
</dbReference>
<accession>A0A5U0QV89</accession>